<keyword evidence="1" id="KW-1133">Transmembrane helix</keyword>
<gene>
    <name evidence="2" type="ORF">FIBSPDRAFT_750552</name>
</gene>
<accession>A0A166E1N2</accession>
<dbReference type="OrthoDB" id="2674421at2759"/>
<evidence type="ECO:0000313" key="2">
    <source>
        <dbReference type="EMBL" id="KZP15299.1"/>
    </source>
</evidence>
<sequence>WQSYTHPEGAKYFHRAASTSKHISTVTDADIYNAAILAKVNAWTKVLESALRATGVDLTSPSIELFLEPCEDLTTCGYYLVDHGTRSEFWVNQITSELLDLGQVVSTSHLKTALEVQYWDHVQYYPMHYDYACASRSSLDELLGVLCHGMTDRMTSTTSTFGYSPEECEKYISLIKTIKEQPSDGHLTWVVGRIWFNIAYCRFYSHFGEDMVRLNRNQAIFPASPIKDHKLLQMAEYLSFGLSGKHDARFQNIFVDERVDGSDFRSLVADCLDDWKSSLVLCLPLLAANMLLSFVPATSNALWLSSMVLCGTSVMIATMLSTKFQGLRKAVAEEGYYYLSTLQSETYGFKPAAIVFALPRALSFWSLGLVLLQAIVLTHSLVNNGVALGLLAMVLLVLLCTAQVLSESHGSSPCAWISGSWNTIATTLRLRAR</sequence>
<dbReference type="EMBL" id="KV417606">
    <property type="protein sequence ID" value="KZP15299.1"/>
    <property type="molecule type" value="Genomic_DNA"/>
</dbReference>
<keyword evidence="3" id="KW-1185">Reference proteome</keyword>
<reference evidence="2 3" key="1">
    <citation type="journal article" date="2016" name="Mol. Biol. Evol.">
        <title>Comparative Genomics of Early-Diverging Mushroom-Forming Fungi Provides Insights into the Origins of Lignocellulose Decay Capabilities.</title>
        <authorList>
            <person name="Nagy L.G."/>
            <person name="Riley R."/>
            <person name="Tritt A."/>
            <person name="Adam C."/>
            <person name="Daum C."/>
            <person name="Floudas D."/>
            <person name="Sun H."/>
            <person name="Yadav J.S."/>
            <person name="Pangilinan J."/>
            <person name="Larsson K.H."/>
            <person name="Matsuura K."/>
            <person name="Barry K."/>
            <person name="Labutti K."/>
            <person name="Kuo R."/>
            <person name="Ohm R.A."/>
            <person name="Bhattacharya S.S."/>
            <person name="Shirouzu T."/>
            <person name="Yoshinaga Y."/>
            <person name="Martin F.M."/>
            <person name="Grigoriev I.V."/>
            <person name="Hibbett D.S."/>
        </authorList>
    </citation>
    <scope>NUCLEOTIDE SEQUENCE [LARGE SCALE GENOMIC DNA]</scope>
    <source>
        <strain evidence="2 3">CBS 109695</strain>
    </source>
</reference>
<dbReference type="AlphaFoldDB" id="A0A166E1N2"/>
<keyword evidence="1" id="KW-0472">Membrane</keyword>
<evidence type="ECO:0000313" key="3">
    <source>
        <dbReference type="Proteomes" id="UP000076532"/>
    </source>
</evidence>
<evidence type="ECO:0000256" key="1">
    <source>
        <dbReference type="SAM" id="Phobius"/>
    </source>
</evidence>
<dbReference type="Proteomes" id="UP000076532">
    <property type="component" value="Unassembled WGS sequence"/>
</dbReference>
<proteinExistence type="predicted"/>
<keyword evidence="1" id="KW-0812">Transmembrane</keyword>
<organism evidence="2 3">
    <name type="scientific">Athelia psychrophila</name>
    <dbReference type="NCBI Taxonomy" id="1759441"/>
    <lineage>
        <taxon>Eukaryota</taxon>
        <taxon>Fungi</taxon>
        <taxon>Dikarya</taxon>
        <taxon>Basidiomycota</taxon>
        <taxon>Agaricomycotina</taxon>
        <taxon>Agaricomycetes</taxon>
        <taxon>Agaricomycetidae</taxon>
        <taxon>Atheliales</taxon>
        <taxon>Atheliaceae</taxon>
        <taxon>Athelia</taxon>
    </lineage>
</organism>
<feature type="transmembrane region" description="Helical" evidence="1">
    <location>
        <begin position="381"/>
        <end position="402"/>
    </location>
</feature>
<name>A0A166E1N2_9AGAM</name>
<feature type="non-terminal residue" evidence="2">
    <location>
        <position position="1"/>
    </location>
</feature>
<feature type="transmembrane region" description="Helical" evidence="1">
    <location>
        <begin position="352"/>
        <end position="375"/>
    </location>
</feature>
<protein>
    <submittedName>
        <fullName evidence="2">Uncharacterized protein</fullName>
    </submittedName>
</protein>